<accession>A0ABQ6Z951</accession>
<proteinExistence type="predicted"/>
<reference evidence="1 2" key="1">
    <citation type="submission" date="2017-10" db="EMBL/GenBank/DDBJ databases">
        <title>Whole genome sequencing of members of genus Pseudoxanthomonas.</title>
        <authorList>
            <person name="Kumar S."/>
            <person name="Bansal K."/>
            <person name="Kaur A."/>
            <person name="Patil P."/>
            <person name="Sharma S."/>
            <person name="Patil P.B."/>
        </authorList>
    </citation>
    <scope>NUCLEOTIDE SEQUENCE [LARGE SCALE GENOMIC DNA]</scope>
    <source>
        <strain evidence="1 2">DSM 17801</strain>
    </source>
</reference>
<organism evidence="1 2">
    <name type="scientific">Pseudoxanthomonas daejeonensis</name>
    <dbReference type="NCBI Taxonomy" id="266062"/>
    <lineage>
        <taxon>Bacteria</taxon>
        <taxon>Pseudomonadati</taxon>
        <taxon>Pseudomonadota</taxon>
        <taxon>Gammaproteobacteria</taxon>
        <taxon>Lysobacterales</taxon>
        <taxon>Lysobacteraceae</taxon>
        <taxon>Pseudoxanthomonas</taxon>
    </lineage>
</organism>
<protein>
    <recommendedName>
        <fullName evidence="3">Restriction endonuclease type IV Mrr domain-containing protein</fullName>
    </recommendedName>
</protein>
<evidence type="ECO:0008006" key="3">
    <source>
        <dbReference type="Google" id="ProtNLM"/>
    </source>
</evidence>
<dbReference type="Proteomes" id="UP000788419">
    <property type="component" value="Unassembled WGS sequence"/>
</dbReference>
<evidence type="ECO:0000313" key="1">
    <source>
        <dbReference type="EMBL" id="KAF1696007.1"/>
    </source>
</evidence>
<dbReference type="RefSeq" id="WP_162409368.1">
    <property type="nucleotide sequence ID" value="NZ_PDWN01000004.1"/>
</dbReference>
<comment type="caution">
    <text evidence="1">The sequence shown here is derived from an EMBL/GenBank/DDBJ whole genome shotgun (WGS) entry which is preliminary data.</text>
</comment>
<sequence>MAHPSDSADQRLAERAVLVALEALWGASFVPGTRLPVDVGVAPDGVDLDRRLVVEVYARVGKLKPAQAHKVRADLFKLAYLRKLLGPEWRVVFCFVDQEAAAFLMGKSWAARAAQEFGVEIVLQELPATLREQVLAAQLRQRMTNASEG</sequence>
<dbReference type="EMBL" id="PDWN01000004">
    <property type="protein sequence ID" value="KAF1696007.1"/>
    <property type="molecule type" value="Genomic_DNA"/>
</dbReference>
<evidence type="ECO:0000313" key="2">
    <source>
        <dbReference type="Proteomes" id="UP000788419"/>
    </source>
</evidence>
<keyword evidence="2" id="KW-1185">Reference proteome</keyword>
<name>A0ABQ6Z951_9GAMM</name>
<gene>
    <name evidence="1" type="ORF">CSC65_05790</name>
</gene>